<accession>A0A9D1SR91</accession>
<feature type="coiled-coil region" evidence="1">
    <location>
        <begin position="30"/>
        <end position="57"/>
    </location>
</feature>
<name>A0A9D1SR91_9CLOT</name>
<proteinExistence type="predicted"/>
<reference evidence="2" key="2">
    <citation type="journal article" date="2021" name="PeerJ">
        <title>Extensive microbial diversity within the chicken gut microbiome revealed by metagenomics and culture.</title>
        <authorList>
            <person name="Gilroy R."/>
            <person name="Ravi A."/>
            <person name="Getino M."/>
            <person name="Pursley I."/>
            <person name="Horton D.L."/>
            <person name="Alikhan N.F."/>
            <person name="Baker D."/>
            <person name="Gharbi K."/>
            <person name="Hall N."/>
            <person name="Watson M."/>
            <person name="Adriaenssens E.M."/>
            <person name="Foster-Nyarko E."/>
            <person name="Jarju S."/>
            <person name="Secka A."/>
            <person name="Antonio M."/>
            <person name="Oren A."/>
            <person name="Chaudhuri R.R."/>
            <person name="La Ragione R."/>
            <person name="Hildebrand F."/>
            <person name="Pallen M.J."/>
        </authorList>
    </citation>
    <scope>NUCLEOTIDE SEQUENCE</scope>
    <source>
        <strain evidence="2">CHK154-7741</strain>
    </source>
</reference>
<gene>
    <name evidence="2" type="ORF">IAD26_01540</name>
</gene>
<organism evidence="2 3">
    <name type="scientific">Candidatus Limenecus avicola</name>
    <dbReference type="NCBI Taxonomy" id="2840847"/>
    <lineage>
        <taxon>Bacteria</taxon>
        <taxon>Bacillati</taxon>
        <taxon>Bacillota</taxon>
        <taxon>Clostridia</taxon>
        <taxon>Eubacteriales</taxon>
        <taxon>Clostridiaceae</taxon>
        <taxon>Clostridiaceae incertae sedis</taxon>
        <taxon>Candidatus Limenecus</taxon>
    </lineage>
</organism>
<protein>
    <submittedName>
        <fullName evidence="2">Uncharacterized protein</fullName>
    </submittedName>
</protein>
<sequence length="179" mass="19903">MTQGVNFFTNPNAPSSNAMRLLAMQNAMPVRAATESIEDYNKRMAQWKDELKAKQKAENSEILQGLIAGVDTKISTDIHSLKNTNSAIEKLKFWQYVLEGYDTNLDSQISALKAKQGLIQQQIEKIKKQGEQKEKLDIRDGLGLRSAAEEETLLSSLAAPKTGMFDNDELKTGSRNILG</sequence>
<evidence type="ECO:0000256" key="1">
    <source>
        <dbReference type="SAM" id="Coils"/>
    </source>
</evidence>
<reference evidence="2" key="1">
    <citation type="submission" date="2020-10" db="EMBL/GenBank/DDBJ databases">
        <authorList>
            <person name="Gilroy R."/>
        </authorList>
    </citation>
    <scope>NUCLEOTIDE SEQUENCE</scope>
    <source>
        <strain evidence="2">CHK154-7741</strain>
    </source>
</reference>
<comment type="caution">
    <text evidence="2">The sequence shown here is derived from an EMBL/GenBank/DDBJ whole genome shotgun (WGS) entry which is preliminary data.</text>
</comment>
<dbReference type="Proteomes" id="UP000886748">
    <property type="component" value="Unassembled WGS sequence"/>
</dbReference>
<keyword evidence="1" id="KW-0175">Coiled coil</keyword>
<dbReference type="AlphaFoldDB" id="A0A9D1SR91"/>
<evidence type="ECO:0000313" key="2">
    <source>
        <dbReference type="EMBL" id="HIU91797.1"/>
    </source>
</evidence>
<evidence type="ECO:0000313" key="3">
    <source>
        <dbReference type="Proteomes" id="UP000886748"/>
    </source>
</evidence>
<dbReference type="EMBL" id="DVOD01000013">
    <property type="protein sequence ID" value="HIU91797.1"/>
    <property type="molecule type" value="Genomic_DNA"/>
</dbReference>